<organism evidence="1 2">
    <name type="scientific">Steinernema carpocapsae</name>
    <name type="common">Entomopathogenic nematode</name>
    <dbReference type="NCBI Taxonomy" id="34508"/>
    <lineage>
        <taxon>Eukaryota</taxon>
        <taxon>Metazoa</taxon>
        <taxon>Ecdysozoa</taxon>
        <taxon>Nematoda</taxon>
        <taxon>Chromadorea</taxon>
        <taxon>Rhabditida</taxon>
        <taxon>Tylenchina</taxon>
        <taxon>Panagrolaimomorpha</taxon>
        <taxon>Strongyloidoidea</taxon>
        <taxon>Steinernematidae</taxon>
        <taxon>Steinernema</taxon>
    </lineage>
</organism>
<evidence type="ECO:0000313" key="1">
    <source>
        <dbReference type="EMBL" id="TKR63250.1"/>
    </source>
</evidence>
<comment type="caution">
    <text evidence="1">The sequence shown here is derived from an EMBL/GenBank/DDBJ whole genome shotgun (WGS) entry which is preliminary data.</text>
</comment>
<keyword evidence="2" id="KW-1185">Reference proteome</keyword>
<evidence type="ECO:0000313" key="2">
    <source>
        <dbReference type="Proteomes" id="UP000298663"/>
    </source>
</evidence>
<dbReference type="Proteomes" id="UP000298663">
    <property type="component" value="Unassembled WGS sequence"/>
</dbReference>
<reference evidence="1 2" key="1">
    <citation type="journal article" date="2015" name="Genome Biol.">
        <title>Comparative genomics of Steinernema reveals deeply conserved gene regulatory networks.</title>
        <authorList>
            <person name="Dillman A.R."/>
            <person name="Macchietto M."/>
            <person name="Porter C.F."/>
            <person name="Rogers A."/>
            <person name="Williams B."/>
            <person name="Antoshechkin I."/>
            <person name="Lee M.M."/>
            <person name="Goodwin Z."/>
            <person name="Lu X."/>
            <person name="Lewis E.E."/>
            <person name="Goodrich-Blair H."/>
            <person name="Stock S.P."/>
            <person name="Adams B.J."/>
            <person name="Sternberg P.W."/>
            <person name="Mortazavi A."/>
        </authorList>
    </citation>
    <scope>NUCLEOTIDE SEQUENCE [LARGE SCALE GENOMIC DNA]</scope>
    <source>
        <strain evidence="1 2">ALL</strain>
    </source>
</reference>
<dbReference type="AlphaFoldDB" id="A0A4U5M3D1"/>
<gene>
    <name evidence="1" type="ORF">L596_027099</name>
</gene>
<accession>A0A4U5M3D1</accession>
<protein>
    <submittedName>
        <fullName evidence="1">Uncharacterized protein</fullName>
    </submittedName>
</protein>
<reference evidence="1 2" key="2">
    <citation type="journal article" date="2019" name="G3 (Bethesda)">
        <title>Hybrid Assembly of the Genome of the Entomopathogenic Nematode Steinernema carpocapsae Identifies the X-Chromosome.</title>
        <authorList>
            <person name="Serra L."/>
            <person name="Macchietto M."/>
            <person name="Macias-Munoz A."/>
            <person name="McGill C.J."/>
            <person name="Rodriguez I.M."/>
            <person name="Rodriguez B."/>
            <person name="Murad R."/>
            <person name="Mortazavi A."/>
        </authorList>
    </citation>
    <scope>NUCLEOTIDE SEQUENCE [LARGE SCALE GENOMIC DNA]</scope>
    <source>
        <strain evidence="1 2">ALL</strain>
    </source>
</reference>
<proteinExistence type="predicted"/>
<name>A0A4U5M3D1_STECR</name>
<sequence>MINMIRGMGVCYLIKFRGVVELDPKSGTLLRMPSAYYQRWNDIEKCLSLSLQQASASLLSPLFERCRLKPTNPRC</sequence>
<dbReference type="EMBL" id="AZBU02000010">
    <property type="protein sequence ID" value="TKR63250.1"/>
    <property type="molecule type" value="Genomic_DNA"/>
</dbReference>